<feature type="compositionally biased region" description="Low complexity" evidence="5">
    <location>
        <begin position="84"/>
        <end position="107"/>
    </location>
</feature>
<dbReference type="InterPro" id="IPR023213">
    <property type="entry name" value="CAT-like_dom_sf"/>
</dbReference>
<dbReference type="PANTHER" id="PTHR23151">
    <property type="entry name" value="DIHYDROLIPOAMIDE ACETYL/SUCCINYL-TRANSFERASE-RELATED"/>
    <property type="match status" value="1"/>
</dbReference>
<sequence length="435" mass="45833">MPHEVIMPVLGMNQDTGTLLRWLRGEGDAVAVGDPVMEIATDKITVEIESPADGVLAGLSAAEGEEVPVGRAVAWVLGPGESLPADTPAAPAAEPGPVPAGEAGLPGTQARLPAASPVARRLAADLGIDLGEVQGTDGRITKADVERHHAAAQAQVAGLVLASPKARRLARERGLDLAAISGSGPDGAVLAADVEGYVSVAKDVSGPPPADAVELEPSRMWQVMASRLTESWQTVPHFYLSRTVDASQLLAWRDALRRQGREDITISDLLLRITAVSLRDHPRLNASWRDGRIHQHPQVNIGMAVAVEDGLLVPVFYAADTLSLSDLADLRRHLVQAARSGSLTLPEMTGGTFSITNLGMFGVEEFKAIVNPPEAAILAIGAIREAVVAVQGEPAVRSVFNLTLSCDHRAVDGALAARFLGTLHERMETPMLLLD</sequence>
<reference evidence="8" key="1">
    <citation type="submission" date="2019-09" db="EMBL/GenBank/DDBJ databases">
        <title>Characterisation of the sponge microbiome using genome-centric metagenomics.</title>
        <authorList>
            <person name="Engelberts J.P."/>
            <person name="Robbins S.J."/>
            <person name="De Goeij J.M."/>
            <person name="Aranda M."/>
            <person name="Bell S.C."/>
            <person name="Webster N.S."/>
        </authorList>
    </citation>
    <scope>NUCLEOTIDE SEQUENCE</scope>
    <source>
        <strain evidence="8">SB0662_bin_9</strain>
    </source>
</reference>
<dbReference type="Gene3D" id="4.10.320.10">
    <property type="entry name" value="E3-binding domain"/>
    <property type="match status" value="2"/>
</dbReference>
<dbReference type="Pfam" id="PF02817">
    <property type="entry name" value="E3_binding"/>
    <property type="match status" value="2"/>
</dbReference>
<evidence type="ECO:0000256" key="1">
    <source>
        <dbReference type="ARBA" id="ARBA00001938"/>
    </source>
</evidence>
<feature type="domain" description="Lipoyl-binding" evidence="6">
    <location>
        <begin position="2"/>
        <end position="78"/>
    </location>
</feature>
<evidence type="ECO:0000256" key="4">
    <source>
        <dbReference type="RuleBase" id="RU003423"/>
    </source>
</evidence>
<dbReference type="Gene3D" id="3.30.559.10">
    <property type="entry name" value="Chloramphenicol acetyltransferase-like domain"/>
    <property type="match status" value="1"/>
</dbReference>
<dbReference type="EMBL" id="VXPY01000015">
    <property type="protein sequence ID" value="MYD89258.1"/>
    <property type="molecule type" value="Genomic_DNA"/>
</dbReference>
<comment type="cofactor">
    <cofactor evidence="1 4">
        <name>(R)-lipoate</name>
        <dbReference type="ChEBI" id="CHEBI:83088"/>
    </cofactor>
</comment>
<feature type="domain" description="Peripheral subunit-binding (PSBD)" evidence="7">
    <location>
        <begin position="114"/>
        <end position="149"/>
    </location>
</feature>
<keyword evidence="4" id="KW-0808">Transferase</keyword>
<evidence type="ECO:0000259" key="7">
    <source>
        <dbReference type="PROSITE" id="PS51826"/>
    </source>
</evidence>
<dbReference type="InterPro" id="IPR000089">
    <property type="entry name" value="Biotin_lipoyl"/>
</dbReference>
<dbReference type="Pfam" id="PF00198">
    <property type="entry name" value="2-oxoacid_dh"/>
    <property type="match status" value="1"/>
</dbReference>
<dbReference type="CDD" id="cd06849">
    <property type="entry name" value="lipoyl_domain"/>
    <property type="match status" value="1"/>
</dbReference>
<dbReference type="InterPro" id="IPR011053">
    <property type="entry name" value="Single_hybrid_motif"/>
</dbReference>
<dbReference type="InterPro" id="IPR001078">
    <property type="entry name" value="2-oxoacid_DH_actylTfrase"/>
</dbReference>
<dbReference type="Pfam" id="PF00364">
    <property type="entry name" value="Biotin_lipoyl"/>
    <property type="match status" value="1"/>
</dbReference>
<evidence type="ECO:0000256" key="3">
    <source>
        <dbReference type="ARBA" id="ARBA00022823"/>
    </source>
</evidence>
<organism evidence="8">
    <name type="scientific">Caldilineaceae bacterium SB0662_bin_9</name>
    <dbReference type="NCBI Taxonomy" id="2605258"/>
    <lineage>
        <taxon>Bacteria</taxon>
        <taxon>Bacillati</taxon>
        <taxon>Chloroflexota</taxon>
        <taxon>Caldilineae</taxon>
        <taxon>Caldilineales</taxon>
        <taxon>Caldilineaceae</taxon>
    </lineage>
</organism>
<dbReference type="InterPro" id="IPR004167">
    <property type="entry name" value="PSBD"/>
</dbReference>
<comment type="similarity">
    <text evidence="2 4">Belongs to the 2-oxoacid dehydrogenase family.</text>
</comment>
<dbReference type="PROSITE" id="PS51826">
    <property type="entry name" value="PSBD"/>
    <property type="match status" value="2"/>
</dbReference>
<name>A0A6B1DP92_9CHLR</name>
<dbReference type="PROSITE" id="PS00189">
    <property type="entry name" value="LIPOYL"/>
    <property type="match status" value="1"/>
</dbReference>
<dbReference type="InterPro" id="IPR036625">
    <property type="entry name" value="E3-bd_dom_sf"/>
</dbReference>
<evidence type="ECO:0000256" key="5">
    <source>
        <dbReference type="SAM" id="MobiDB-lite"/>
    </source>
</evidence>
<keyword evidence="4" id="KW-0012">Acyltransferase</keyword>
<proteinExistence type="inferred from homology"/>
<keyword evidence="3 4" id="KW-0450">Lipoyl</keyword>
<comment type="caution">
    <text evidence="8">The sequence shown here is derived from an EMBL/GenBank/DDBJ whole genome shotgun (WGS) entry which is preliminary data.</text>
</comment>
<dbReference type="InterPro" id="IPR045257">
    <property type="entry name" value="E2/Pdx1"/>
</dbReference>
<evidence type="ECO:0000256" key="2">
    <source>
        <dbReference type="ARBA" id="ARBA00007317"/>
    </source>
</evidence>
<dbReference type="EC" id="2.3.1.-" evidence="4"/>
<dbReference type="InterPro" id="IPR003016">
    <property type="entry name" value="2-oxoA_DH_lipoyl-BS"/>
</dbReference>
<dbReference type="SUPFAM" id="SSF47005">
    <property type="entry name" value="Peripheral subunit-binding domain of 2-oxo acid dehydrogenase complex"/>
    <property type="match status" value="2"/>
</dbReference>
<dbReference type="GO" id="GO:0006086">
    <property type="term" value="P:pyruvate decarboxylation to acetyl-CoA"/>
    <property type="evidence" value="ECO:0007669"/>
    <property type="project" value="InterPro"/>
</dbReference>
<dbReference type="SUPFAM" id="SSF52777">
    <property type="entry name" value="CoA-dependent acyltransferases"/>
    <property type="match status" value="1"/>
</dbReference>
<dbReference type="GO" id="GO:0016746">
    <property type="term" value="F:acyltransferase activity"/>
    <property type="evidence" value="ECO:0007669"/>
    <property type="project" value="UniProtKB-KW"/>
</dbReference>
<dbReference type="PROSITE" id="PS50968">
    <property type="entry name" value="BIOTINYL_LIPOYL"/>
    <property type="match status" value="1"/>
</dbReference>
<accession>A0A6B1DP92</accession>
<dbReference type="AlphaFoldDB" id="A0A6B1DP92"/>
<dbReference type="PANTHER" id="PTHR23151:SF90">
    <property type="entry name" value="DIHYDROLIPOYLLYSINE-RESIDUE ACETYLTRANSFERASE COMPONENT OF PYRUVATE DEHYDROGENASE COMPLEX, MITOCHONDRIAL-RELATED"/>
    <property type="match status" value="1"/>
</dbReference>
<gene>
    <name evidence="8" type="ORF">F4Y08_02810</name>
</gene>
<evidence type="ECO:0000313" key="8">
    <source>
        <dbReference type="EMBL" id="MYD89258.1"/>
    </source>
</evidence>
<dbReference type="GO" id="GO:0045254">
    <property type="term" value="C:pyruvate dehydrogenase complex"/>
    <property type="evidence" value="ECO:0007669"/>
    <property type="project" value="InterPro"/>
</dbReference>
<protein>
    <recommendedName>
        <fullName evidence="4">Dihydrolipoamide acetyltransferase component of pyruvate dehydrogenase complex</fullName>
        <ecNumber evidence="4">2.3.1.-</ecNumber>
    </recommendedName>
</protein>
<dbReference type="Gene3D" id="2.40.50.100">
    <property type="match status" value="1"/>
</dbReference>
<feature type="domain" description="Peripheral subunit-binding (PSBD)" evidence="7">
    <location>
        <begin position="161"/>
        <end position="198"/>
    </location>
</feature>
<dbReference type="SUPFAM" id="SSF51230">
    <property type="entry name" value="Single hybrid motif"/>
    <property type="match status" value="1"/>
</dbReference>
<evidence type="ECO:0000259" key="6">
    <source>
        <dbReference type="PROSITE" id="PS50968"/>
    </source>
</evidence>
<feature type="region of interest" description="Disordered" evidence="5">
    <location>
        <begin position="84"/>
        <end position="110"/>
    </location>
</feature>